<dbReference type="EMBL" id="LGRN01000016">
    <property type="protein sequence ID" value="OJD19173.1"/>
    <property type="molecule type" value="Genomic_DNA"/>
</dbReference>
<keyword evidence="2" id="KW-0472">Membrane</keyword>
<reference evidence="5 6" key="1">
    <citation type="submission" date="2015-07" db="EMBL/GenBank/DDBJ databases">
        <title>Emmonsia species relationships and genome sequence.</title>
        <authorList>
            <consortium name="The Broad Institute Genomics Platform"/>
            <person name="Cuomo C.A."/>
            <person name="Munoz J.F."/>
            <person name="Imamovic A."/>
            <person name="Priest M.E."/>
            <person name="Young S."/>
            <person name="Clay O.K."/>
            <person name="McEwen J.G."/>
        </authorList>
    </citation>
    <scope>NUCLEOTIDE SEQUENCE [LARGE SCALE GENOMIC DNA]</scope>
    <source>
        <strain evidence="5 6">UAMH 9510</strain>
    </source>
</reference>
<dbReference type="PANTHER" id="PTHR40622">
    <property type="match status" value="1"/>
</dbReference>
<keyword evidence="3" id="KW-0732">Signal</keyword>
<dbReference type="OrthoDB" id="5409353at2759"/>
<keyword evidence="2" id="KW-1133">Transmembrane helix</keyword>
<dbReference type="AlphaFoldDB" id="A0A1J9QV76"/>
<gene>
    <name evidence="5" type="ORF">AJ78_00875</name>
</gene>
<feature type="domain" description="DUF7728" evidence="4">
    <location>
        <begin position="45"/>
        <end position="180"/>
    </location>
</feature>
<evidence type="ECO:0000313" key="5">
    <source>
        <dbReference type="EMBL" id="OJD19173.1"/>
    </source>
</evidence>
<proteinExistence type="predicted"/>
<evidence type="ECO:0000256" key="1">
    <source>
        <dbReference type="SAM" id="MobiDB-lite"/>
    </source>
</evidence>
<sequence>MMLPSLLVAGALALPASSFLLTAPSIRQINGKPQVLDNTNINKIELNVRCVECPFPKVTDERILLWDDSTDSLMPFNFTTENNRLLINDEQVYPMPGPPVALETVLYRQSDNQVSFPLPVGYVFERLAPDPIADGSGTELLVFNFMVIDIAGYPVPVDAVSLRVIKLPNDDLVMFGADIEEASPKMSWRQCRRKPSCLKRLIIARIRAIIATVKDRAKSAAKKIKGCGGRKPMKGMTAPAGRPHHGVKDPYFGRTFARTLHVFVVPALLGLSAGLFACLIGVVVGQGIAALWSRYRRSSNNGVNAHVESGDAAEKELLFVPEDDELPPHYEDENHGNIALPVEKE</sequence>
<keyword evidence="2" id="KW-0812">Transmembrane</keyword>
<comment type="caution">
    <text evidence="5">The sequence shown here is derived from an EMBL/GenBank/DDBJ whole genome shotgun (WGS) entry which is preliminary data.</text>
</comment>
<name>A0A1J9QV76_9EURO</name>
<evidence type="ECO:0000259" key="4">
    <source>
        <dbReference type="Pfam" id="PF24854"/>
    </source>
</evidence>
<evidence type="ECO:0000256" key="3">
    <source>
        <dbReference type="SAM" id="SignalP"/>
    </source>
</evidence>
<feature type="chain" id="PRO_5012317754" description="DUF7728 domain-containing protein" evidence="3">
    <location>
        <begin position="19"/>
        <end position="345"/>
    </location>
</feature>
<dbReference type="PANTHER" id="PTHR40622:SF1">
    <property type="match status" value="1"/>
</dbReference>
<dbReference type="Pfam" id="PF24854">
    <property type="entry name" value="DUF7728"/>
    <property type="match status" value="1"/>
</dbReference>
<feature type="transmembrane region" description="Helical" evidence="2">
    <location>
        <begin position="263"/>
        <end position="292"/>
    </location>
</feature>
<protein>
    <recommendedName>
        <fullName evidence="4">DUF7728 domain-containing protein</fullName>
    </recommendedName>
</protein>
<evidence type="ECO:0000313" key="6">
    <source>
        <dbReference type="Proteomes" id="UP000182235"/>
    </source>
</evidence>
<organism evidence="5 6">
    <name type="scientific">Emergomyces pasteurianus Ep9510</name>
    <dbReference type="NCBI Taxonomy" id="1447872"/>
    <lineage>
        <taxon>Eukaryota</taxon>
        <taxon>Fungi</taxon>
        <taxon>Dikarya</taxon>
        <taxon>Ascomycota</taxon>
        <taxon>Pezizomycotina</taxon>
        <taxon>Eurotiomycetes</taxon>
        <taxon>Eurotiomycetidae</taxon>
        <taxon>Onygenales</taxon>
        <taxon>Ajellomycetaceae</taxon>
        <taxon>Emergomyces</taxon>
    </lineage>
</organism>
<accession>A0A1J9QV76</accession>
<evidence type="ECO:0000256" key="2">
    <source>
        <dbReference type="SAM" id="Phobius"/>
    </source>
</evidence>
<dbReference type="InterPro" id="IPR056145">
    <property type="entry name" value="DUF7728"/>
</dbReference>
<feature type="compositionally biased region" description="Basic and acidic residues" evidence="1">
    <location>
        <begin position="326"/>
        <end position="335"/>
    </location>
</feature>
<dbReference type="VEuPathDB" id="FungiDB:AJ78_00875"/>
<keyword evidence="6" id="KW-1185">Reference proteome</keyword>
<dbReference type="Proteomes" id="UP000182235">
    <property type="component" value="Unassembled WGS sequence"/>
</dbReference>
<feature type="region of interest" description="Disordered" evidence="1">
    <location>
        <begin position="324"/>
        <end position="345"/>
    </location>
</feature>
<feature type="signal peptide" evidence="3">
    <location>
        <begin position="1"/>
        <end position="18"/>
    </location>
</feature>